<dbReference type="SUPFAM" id="SSF51735">
    <property type="entry name" value="NAD(P)-binding Rossmann-fold domains"/>
    <property type="match status" value="1"/>
</dbReference>
<dbReference type="EMBL" id="EF100191">
    <property type="protein sequence ID" value="ABL61016.1"/>
    <property type="molecule type" value="Genomic_DNA"/>
</dbReference>
<dbReference type="FunFam" id="3.40.50.720:FF:000307">
    <property type="entry name" value="2-dehydropantoate 2-reductase"/>
    <property type="match status" value="1"/>
</dbReference>
<dbReference type="Pfam" id="PF08546">
    <property type="entry name" value="ApbA_C"/>
    <property type="match status" value="1"/>
</dbReference>
<dbReference type="InterPro" id="IPR051402">
    <property type="entry name" value="KPR-Related"/>
</dbReference>
<protein>
    <submittedName>
        <fullName evidence="6">2-dehydropantoate 2-reductase</fullName>
    </submittedName>
</protein>
<evidence type="ECO:0000259" key="4">
    <source>
        <dbReference type="Pfam" id="PF02558"/>
    </source>
</evidence>
<name>A4GIK6_9BACT</name>
<dbReference type="AlphaFoldDB" id="A4GIK6"/>
<dbReference type="InterPro" id="IPR013328">
    <property type="entry name" value="6PGD_dom2"/>
</dbReference>
<dbReference type="SUPFAM" id="SSF48179">
    <property type="entry name" value="6-phosphogluconate dehydrogenase C-terminal domain-like"/>
    <property type="match status" value="1"/>
</dbReference>
<reference evidence="6" key="2">
    <citation type="journal article" date="2007" name="Proc. Natl. Acad. Sci. U.S.A.">
        <title>Proteorhodopsin photosystem gene expression enables photophosphorylation in a heterologous host.</title>
        <authorList>
            <person name="Martinez A."/>
            <person name="Bradley A.S."/>
            <person name="Waldbauer J.R."/>
            <person name="Summons R.E."/>
            <person name="Delong E.F."/>
        </authorList>
    </citation>
    <scope>NUCLEOTIDE SEQUENCE</scope>
</reference>
<keyword evidence="3" id="KW-0560">Oxidoreductase</keyword>
<dbReference type="InterPro" id="IPR013332">
    <property type="entry name" value="KPR_N"/>
</dbReference>
<evidence type="ECO:0000256" key="2">
    <source>
        <dbReference type="ARBA" id="ARBA00022857"/>
    </source>
</evidence>
<dbReference type="InterPro" id="IPR008927">
    <property type="entry name" value="6-PGluconate_DH-like_C_sf"/>
</dbReference>
<dbReference type="GO" id="GO:0005737">
    <property type="term" value="C:cytoplasm"/>
    <property type="evidence" value="ECO:0007669"/>
    <property type="project" value="TreeGrafter"/>
</dbReference>
<comment type="similarity">
    <text evidence="1">Belongs to the ketopantoate reductase family.</text>
</comment>
<organism evidence="6">
    <name type="scientific">uncultured marine bacterium HF10_25F10</name>
    <dbReference type="NCBI Taxonomy" id="413068"/>
    <lineage>
        <taxon>Bacteria</taxon>
        <taxon>environmental samples</taxon>
    </lineage>
</organism>
<dbReference type="Pfam" id="PF02558">
    <property type="entry name" value="ApbA"/>
    <property type="match status" value="1"/>
</dbReference>
<evidence type="ECO:0000256" key="1">
    <source>
        <dbReference type="ARBA" id="ARBA00007870"/>
    </source>
</evidence>
<evidence type="ECO:0000313" key="6">
    <source>
        <dbReference type="EMBL" id="ABL61016.1"/>
    </source>
</evidence>
<dbReference type="NCBIfam" id="NF005089">
    <property type="entry name" value="PRK06522.1-4"/>
    <property type="match status" value="1"/>
</dbReference>
<feature type="domain" description="Ketopantoate reductase N-terminal" evidence="4">
    <location>
        <begin position="4"/>
        <end position="171"/>
    </location>
</feature>
<dbReference type="InterPro" id="IPR013752">
    <property type="entry name" value="KPA_reductase"/>
</dbReference>
<dbReference type="Gene3D" id="3.40.50.720">
    <property type="entry name" value="NAD(P)-binding Rossmann-like Domain"/>
    <property type="match status" value="1"/>
</dbReference>
<reference evidence="6" key="1">
    <citation type="journal article" date="2007" name="Environ. Microbiol.">
        <title>Proteorhodopsin photosystem gene clusters exhibit co-evolutionary trends and shared ancestry among diverse marine microbial phyla.</title>
        <authorList>
            <person name="McCarren J."/>
            <person name="Delong E.F."/>
        </authorList>
    </citation>
    <scope>NUCLEOTIDE SEQUENCE</scope>
</reference>
<sequence>MTHICIFGAGAIGGYVGAALHEAGAKVSLVARGPHLEAIRADGLGLEKDGKVTRYSLPASDRPADLGPQDYVILAIKAHTIPMILDDLMPLLGGDTTVVPAVNGLPWWYFHKAQTGTALDEKPLQAVDPGGRVWNKIGPQRAIGCVVYPACEIAAPGLVKHLDGDRFTLGEPSMEQSERVKTLSSLMIAGGLKAPQKPRIRDEIWVKLWGNCSFNPVSALTGATLDAIGNDPESRALVHAIMTEVKSVGEAIGVRFSVPIEKRIDGAAAIVGHKPSTRQDIEAGRPLEIDPLVTAVLELAERLGIETPALAHVTALLKLQAETLGLYSRG</sequence>
<dbReference type="GO" id="GO:0016491">
    <property type="term" value="F:oxidoreductase activity"/>
    <property type="evidence" value="ECO:0007669"/>
    <property type="project" value="UniProtKB-KW"/>
</dbReference>
<dbReference type="InterPro" id="IPR036291">
    <property type="entry name" value="NAD(P)-bd_dom_sf"/>
</dbReference>
<accession>A4GIK6</accession>
<dbReference type="FunFam" id="1.10.1040.10:FF:000017">
    <property type="entry name" value="2-dehydropantoate 2-reductase"/>
    <property type="match status" value="1"/>
</dbReference>
<evidence type="ECO:0000259" key="5">
    <source>
        <dbReference type="Pfam" id="PF08546"/>
    </source>
</evidence>
<feature type="domain" description="Ketopantoate reductase C-terminal" evidence="5">
    <location>
        <begin position="200"/>
        <end position="319"/>
    </location>
</feature>
<dbReference type="PANTHER" id="PTHR21708">
    <property type="entry name" value="PROBABLE 2-DEHYDROPANTOATE 2-REDUCTASE"/>
    <property type="match status" value="1"/>
</dbReference>
<proteinExistence type="inferred from homology"/>
<gene>
    <name evidence="6" type="ORF">ALOHA_HF1025F10.28c</name>
</gene>
<keyword evidence="2" id="KW-0521">NADP</keyword>
<evidence type="ECO:0000256" key="3">
    <source>
        <dbReference type="ARBA" id="ARBA00023002"/>
    </source>
</evidence>
<dbReference type="Gene3D" id="1.10.1040.10">
    <property type="entry name" value="N-(1-d-carboxylethyl)-l-norvaline Dehydrogenase, domain 2"/>
    <property type="match status" value="1"/>
</dbReference>
<dbReference type="PANTHER" id="PTHR21708:SF45">
    <property type="entry name" value="2-DEHYDROPANTOATE 2-REDUCTASE"/>
    <property type="match status" value="1"/>
</dbReference>